<dbReference type="InterPro" id="IPR020590">
    <property type="entry name" value="Guanylate_kinase_CS"/>
</dbReference>
<comment type="caution">
    <text evidence="2">The sequence shown here is derived from an EMBL/GenBank/DDBJ whole genome shotgun (WGS) entry which is preliminary data.</text>
</comment>
<protein>
    <submittedName>
        <fullName evidence="2">Guanylate kinase</fullName>
    </submittedName>
</protein>
<accession>A0A9D1T870</accession>
<evidence type="ECO:0000313" key="3">
    <source>
        <dbReference type="Proteomes" id="UP000886889"/>
    </source>
</evidence>
<dbReference type="AlphaFoldDB" id="A0A9D1T870"/>
<name>A0A9D1T870_9FIRM</name>
<dbReference type="PROSITE" id="PS50052">
    <property type="entry name" value="GUANYLATE_KINASE_2"/>
    <property type="match status" value="1"/>
</dbReference>
<dbReference type="SUPFAM" id="SSF52540">
    <property type="entry name" value="P-loop containing nucleoside triphosphate hydrolases"/>
    <property type="match status" value="1"/>
</dbReference>
<organism evidence="2 3">
    <name type="scientific">Candidatus Merdiplasma excrementigallinarum</name>
    <dbReference type="NCBI Taxonomy" id="2840864"/>
    <lineage>
        <taxon>Bacteria</taxon>
        <taxon>Bacillati</taxon>
        <taxon>Bacillota</taxon>
        <taxon>Clostridia</taxon>
        <taxon>Lachnospirales</taxon>
        <taxon>Lachnospiraceae</taxon>
        <taxon>Lachnospiraceae incertae sedis</taxon>
        <taxon>Candidatus Merdiplasma</taxon>
    </lineage>
</organism>
<dbReference type="PROSITE" id="PS00856">
    <property type="entry name" value="GUANYLATE_KINASE_1"/>
    <property type="match status" value="1"/>
</dbReference>
<feature type="domain" description="Guanylate kinase-like" evidence="1">
    <location>
        <begin position="2"/>
        <end position="193"/>
    </location>
</feature>
<sequence>MGHIFYIMGKSSTGKDTIYENLLGRQELGLKPLIPYTTRPIRAREQDGVEYHFTDEAGLLRLRQAGKVIELREYHTVHGVWSYFTVDDDHIDLDREDYLGIGVLESYRKIRDYFGPDRVIPIYIQVEDGNRLERALKRERKQARPSYEELCRRFLADQRDFSEEKLKEAGIERRFSNDEDRKICMDEVADYIRELRFTAAPPHAHSSPL</sequence>
<keyword evidence="2" id="KW-0418">Kinase</keyword>
<dbReference type="Pfam" id="PF00625">
    <property type="entry name" value="Guanylate_kin"/>
    <property type="match status" value="1"/>
</dbReference>
<evidence type="ECO:0000259" key="1">
    <source>
        <dbReference type="PROSITE" id="PS50052"/>
    </source>
</evidence>
<dbReference type="GO" id="GO:0016301">
    <property type="term" value="F:kinase activity"/>
    <property type="evidence" value="ECO:0007669"/>
    <property type="project" value="UniProtKB-KW"/>
</dbReference>
<proteinExistence type="predicted"/>
<evidence type="ECO:0000313" key="2">
    <source>
        <dbReference type="EMBL" id="HIV23424.1"/>
    </source>
</evidence>
<dbReference type="InterPro" id="IPR008144">
    <property type="entry name" value="Guanylate_kin-like_dom"/>
</dbReference>
<dbReference type="InterPro" id="IPR027417">
    <property type="entry name" value="P-loop_NTPase"/>
</dbReference>
<dbReference type="InterPro" id="IPR008145">
    <property type="entry name" value="GK/Ca_channel_bsu"/>
</dbReference>
<reference evidence="2" key="1">
    <citation type="submission" date="2020-10" db="EMBL/GenBank/DDBJ databases">
        <authorList>
            <person name="Gilroy R."/>
        </authorList>
    </citation>
    <scope>NUCLEOTIDE SEQUENCE</scope>
    <source>
        <strain evidence="2">ChiBcec6-7307</strain>
    </source>
</reference>
<gene>
    <name evidence="2" type="ORF">IAC80_05745</name>
</gene>
<dbReference type="EMBL" id="DVOS01000048">
    <property type="protein sequence ID" value="HIV23424.1"/>
    <property type="molecule type" value="Genomic_DNA"/>
</dbReference>
<reference evidence="2" key="2">
    <citation type="journal article" date="2021" name="PeerJ">
        <title>Extensive microbial diversity within the chicken gut microbiome revealed by metagenomics and culture.</title>
        <authorList>
            <person name="Gilroy R."/>
            <person name="Ravi A."/>
            <person name="Getino M."/>
            <person name="Pursley I."/>
            <person name="Horton D.L."/>
            <person name="Alikhan N.F."/>
            <person name="Baker D."/>
            <person name="Gharbi K."/>
            <person name="Hall N."/>
            <person name="Watson M."/>
            <person name="Adriaenssens E.M."/>
            <person name="Foster-Nyarko E."/>
            <person name="Jarju S."/>
            <person name="Secka A."/>
            <person name="Antonio M."/>
            <person name="Oren A."/>
            <person name="Chaudhuri R.R."/>
            <person name="La Ragione R."/>
            <person name="Hildebrand F."/>
            <person name="Pallen M.J."/>
        </authorList>
    </citation>
    <scope>NUCLEOTIDE SEQUENCE</scope>
    <source>
        <strain evidence="2">ChiBcec6-7307</strain>
    </source>
</reference>
<dbReference type="Proteomes" id="UP000886889">
    <property type="component" value="Unassembled WGS sequence"/>
</dbReference>
<dbReference type="Gene3D" id="3.40.50.300">
    <property type="entry name" value="P-loop containing nucleotide triphosphate hydrolases"/>
    <property type="match status" value="1"/>
</dbReference>
<keyword evidence="2" id="KW-0808">Transferase</keyword>